<evidence type="ECO:0000256" key="1">
    <source>
        <dbReference type="SAM" id="MobiDB-lite"/>
    </source>
</evidence>
<protein>
    <submittedName>
        <fullName evidence="2">Uncharacterized protein</fullName>
    </submittedName>
</protein>
<feature type="compositionally biased region" description="Polar residues" evidence="1">
    <location>
        <begin position="83"/>
        <end position="97"/>
    </location>
</feature>
<feature type="compositionally biased region" description="Basic and acidic residues" evidence="1">
    <location>
        <begin position="57"/>
        <end position="81"/>
    </location>
</feature>
<dbReference type="Proteomes" id="UP001177003">
    <property type="component" value="Chromosome 6"/>
</dbReference>
<proteinExistence type="predicted"/>
<dbReference type="PANTHER" id="PTHR33701">
    <property type="entry name" value="TRANSMEMBRANE PROTEIN"/>
    <property type="match status" value="1"/>
</dbReference>
<evidence type="ECO:0000313" key="2">
    <source>
        <dbReference type="EMBL" id="CAI9291292.1"/>
    </source>
</evidence>
<reference evidence="2" key="1">
    <citation type="submission" date="2023-04" db="EMBL/GenBank/DDBJ databases">
        <authorList>
            <person name="Vijverberg K."/>
            <person name="Xiong W."/>
            <person name="Schranz E."/>
        </authorList>
    </citation>
    <scope>NUCLEOTIDE SEQUENCE</scope>
</reference>
<keyword evidence="3" id="KW-1185">Reference proteome</keyword>
<evidence type="ECO:0000313" key="3">
    <source>
        <dbReference type="Proteomes" id="UP001177003"/>
    </source>
</evidence>
<feature type="region of interest" description="Disordered" evidence="1">
    <location>
        <begin position="26"/>
        <end position="97"/>
    </location>
</feature>
<dbReference type="AlphaFoldDB" id="A0AA35ZGJ8"/>
<accession>A0AA35ZGJ8</accession>
<gene>
    <name evidence="2" type="ORF">LSALG_LOCUS30441</name>
</gene>
<dbReference type="EMBL" id="OX465082">
    <property type="protein sequence ID" value="CAI9291292.1"/>
    <property type="molecule type" value="Genomic_DNA"/>
</dbReference>
<dbReference type="PANTHER" id="PTHR33701:SF3">
    <property type="entry name" value="TRANSCRIPTIONAL REGULATOR ATRX"/>
    <property type="match status" value="1"/>
</dbReference>
<sequence>MERALERQAQFIARYEAEEKAQREWEDKFRENGAAPPVIPSPCYNDKTTPGSGSEEVDAKLSEEPKIMIETEDPKKSDMDKNVNMSDNQIKNHPQPT</sequence>
<name>A0AA35ZGJ8_LACSI</name>
<organism evidence="2 3">
    <name type="scientific">Lactuca saligna</name>
    <name type="common">Willowleaf lettuce</name>
    <dbReference type="NCBI Taxonomy" id="75948"/>
    <lineage>
        <taxon>Eukaryota</taxon>
        <taxon>Viridiplantae</taxon>
        <taxon>Streptophyta</taxon>
        <taxon>Embryophyta</taxon>
        <taxon>Tracheophyta</taxon>
        <taxon>Spermatophyta</taxon>
        <taxon>Magnoliopsida</taxon>
        <taxon>eudicotyledons</taxon>
        <taxon>Gunneridae</taxon>
        <taxon>Pentapetalae</taxon>
        <taxon>asterids</taxon>
        <taxon>campanulids</taxon>
        <taxon>Asterales</taxon>
        <taxon>Asteraceae</taxon>
        <taxon>Cichorioideae</taxon>
        <taxon>Cichorieae</taxon>
        <taxon>Lactucinae</taxon>
        <taxon>Lactuca</taxon>
    </lineage>
</organism>